<dbReference type="RefSeq" id="WP_242945538.1">
    <property type="nucleotide sequence ID" value="NZ_FQXO01000011.1"/>
</dbReference>
<dbReference type="InterPro" id="IPR023475">
    <property type="entry name" value="CbiT"/>
</dbReference>
<comment type="pathway">
    <text evidence="1">Cofactor biosynthesis; adenosylcobalamin biosynthesis.</text>
</comment>
<proteinExistence type="inferred from homology"/>
<dbReference type="NCBIfam" id="TIGR02469">
    <property type="entry name" value="CbiT"/>
    <property type="match status" value="1"/>
</dbReference>
<dbReference type="CDD" id="cd02440">
    <property type="entry name" value="AdoMet_MTases"/>
    <property type="match status" value="1"/>
</dbReference>
<dbReference type="AlphaFoldDB" id="A0A1M5SCZ6"/>
<accession>A0A1M5SCZ6</accession>
<dbReference type="Gene3D" id="3.40.50.150">
    <property type="entry name" value="Vaccinia Virus protein VP39"/>
    <property type="match status" value="1"/>
</dbReference>
<keyword evidence="8" id="KW-1185">Reference proteome</keyword>
<evidence type="ECO:0000256" key="2">
    <source>
        <dbReference type="ARBA" id="ARBA00022573"/>
    </source>
</evidence>
<dbReference type="GO" id="GO:0008276">
    <property type="term" value="F:protein methyltransferase activity"/>
    <property type="evidence" value="ECO:0007669"/>
    <property type="project" value="InterPro"/>
</dbReference>
<dbReference type="Proteomes" id="UP000183967">
    <property type="component" value="Unassembled WGS sequence"/>
</dbReference>
<reference evidence="8" key="1">
    <citation type="submission" date="2016-11" db="EMBL/GenBank/DDBJ databases">
        <authorList>
            <person name="Varghese N."/>
            <person name="Submissions S."/>
        </authorList>
    </citation>
    <scope>NUCLEOTIDE SEQUENCE [LARGE SCALE GENOMIC DNA]</scope>
    <source>
        <strain evidence="8">DSM 13643</strain>
    </source>
</reference>
<sequence>MMNKWQYSTSGIPDSMFIRGKVPMTKEEIRAISISKLRLNENMNVIDIGAGTGSVSIEMALICKKGSVTAIEKNEEGIKLIIENIKKFNIQNINVVHGYAVEELKKINSFDRVFIGGSGGELKEILRISKEKLSDGGIVVINAITIETIYKSIKYLKEFRFNDIDIVSVSISKGKEVGNYRIMEGLNPVYIISARK</sequence>
<feature type="domain" description="Methyltransferase" evidence="6">
    <location>
        <begin position="40"/>
        <end position="157"/>
    </location>
</feature>
<dbReference type="GO" id="GO:0009236">
    <property type="term" value="P:cobalamin biosynthetic process"/>
    <property type="evidence" value="ECO:0007669"/>
    <property type="project" value="UniProtKB-UniPathway"/>
</dbReference>
<dbReference type="SUPFAM" id="SSF53335">
    <property type="entry name" value="S-adenosyl-L-methionine-dependent methyltransferases"/>
    <property type="match status" value="1"/>
</dbReference>
<name>A0A1M5SCZ6_9FIRM</name>
<dbReference type="UniPathway" id="UPA00148"/>
<dbReference type="InterPro" id="IPR029063">
    <property type="entry name" value="SAM-dependent_MTases_sf"/>
</dbReference>
<evidence type="ECO:0000256" key="4">
    <source>
        <dbReference type="ARBA" id="ARBA00022679"/>
    </source>
</evidence>
<gene>
    <name evidence="7" type="ORF">SAMN02745135_00548</name>
</gene>
<dbReference type="InterPro" id="IPR025714">
    <property type="entry name" value="Methyltranfer_dom"/>
</dbReference>
<evidence type="ECO:0000256" key="5">
    <source>
        <dbReference type="ARBA" id="ARBA00022691"/>
    </source>
</evidence>
<dbReference type="PANTHER" id="PTHR43182:SF1">
    <property type="entry name" value="COBALT-PRECORRIN-7 C(5)-METHYLTRANSFERASE"/>
    <property type="match status" value="1"/>
</dbReference>
<evidence type="ECO:0000256" key="3">
    <source>
        <dbReference type="ARBA" id="ARBA00022603"/>
    </source>
</evidence>
<organism evidence="7 8">
    <name type="scientific">Caloranaerobacter azorensis DSM 13643</name>
    <dbReference type="NCBI Taxonomy" id="1121264"/>
    <lineage>
        <taxon>Bacteria</taxon>
        <taxon>Bacillati</taxon>
        <taxon>Bacillota</taxon>
        <taxon>Tissierellia</taxon>
        <taxon>Tissierellales</taxon>
        <taxon>Thermohalobacteraceae</taxon>
        <taxon>Caloranaerobacter</taxon>
    </lineage>
</organism>
<dbReference type="InterPro" id="IPR050714">
    <property type="entry name" value="Cobalamin_biosynth_MTase"/>
</dbReference>
<keyword evidence="2" id="KW-0169">Cobalamin biosynthesis</keyword>
<dbReference type="Pfam" id="PF13847">
    <property type="entry name" value="Methyltransf_31"/>
    <property type="match status" value="1"/>
</dbReference>
<dbReference type="EMBL" id="FQXO01000011">
    <property type="protein sequence ID" value="SHH36320.1"/>
    <property type="molecule type" value="Genomic_DNA"/>
</dbReference>
<keyword evidence="4 7" id="KW-0808">Transferase</keyword>
<dbReference type="InterPro" id="IPR014008">
    <property type="entry name" value="Cbl_synth_MTase_CbiT"/>
</dbReference>
<evidence type="ECO:0000256" key="1">
    <source>
        <dbReference type="ARBA" id="ARBA00004953"/>
    </source>
</evidence>
<dbReference type="PANTHER" id="PTHR43182">
    <property type="entry name" value="COBALT-PRECORRIN-6B C(15)-METHYLTRANSFERASE (DECARBOXYLATING)"/>
    <property type="match status" value="1"/>
</dbReference>
<dbReference type="GO" id="GO:0032259">
    <property type="term" value="P:methylation"/>
    <property type="evidence" value="ECO:0007669"/>
    <property type="project" value="UniProtKB-KW"/>
</dbReference>
<evidence type="ECO:0000313" key="7">
    <source>
        <dbReference type="EMBL" id="SHH36320.1"/>
    </source>
</evidence>
<keyword evidence="3 7" id="KW-0489">Methyltransferase</keyword>
<dbReference type="HAMAP" id="MF_00786">
    <property type="entry name" value="CbiT"/>
    <property type="match status" value="1"/>
</dbReference>
<evidence type="ECO:0000259" key="6">
    <source>
        <dbReference type="Pfam" id="PF13847"/>
    </source>
</evidence>
<evidence type="ECO:0000313" key="8">
    <source>
        <dbReference type="Proteomes" id="UP000183967"/>
    </source>
</evidence>
<keyword evidence="5" id="KW-0949">S-adenosyl-L-methionine</keyword>
<protein>
    <submittedName>
        <fullName evidence="7">Cobalt-precorrin-6B (C15)-methyltransferase</fullName>
    </submittedName>
</protein>